<dbReference type="Proteomes" id="UP000006094">
    <property type="component" value="Chromosome"/>
</dbReference>
<dbReference type="PATRIC" id="fig|1128398.3.peg.1593"/>
<dbReference type="InterPro" id="IPR007393">
    <property type="entry name" value="YlxR_dom"/>
</dbReference>
<feature type="domain" description="YlxR" evidence="1">
    <location>
        <begin position="9"/>
        <end position="81"/>
    </location>
</feature>
<dbReference type="AlphaFoldDB" id="K0B1K0"/>
<dbReference type="EMBL" id="CP003326">
    <property type="protein sequence ID" value="AFS78566.1"/>
    <property type="molecule type" value="Genomic_DNA"/>
</dbReference>
<dbReference type="STRING" id="1128398.Curi_c15570"/>
<dbReference type="HOGENOM" id="CLU_147970_2_1_9"/>
<reference evidence="2 3" key="1">
    <citation type="journal article" date="2012" name="PLoS ONE">
        <title>The purine-utilizing bacterium Clostridium acidurici 9a: a genome-guided metabolic reconsideration.</title>
        <authorList>
            <person name="Hartwich K."/>
            <person name="Poehlein A."/>
            <person name="Daniel R."/>
        </authorList>
    </citation>
    <scope>NUCLEOTIDE SEQUENCE [LARGE SCALE GENOMIC DNA]</scope>
    <source>
        <strain evidence="3">ATCC 7906 / DSM 604 / BCRC 14475 / CIP 104303 / KCTC 5404 / NCIMB 10678 / 9a</strain>
    </source>
</reference>
<dbReference type="Pfam" id="PF04296">
    <property type="entry name" value="YlxR"/>
    <property type="match status" value="1"/>
</dbReference>
<organism evidence="2 3">
    <name type="scientific">Gottschalkia acidurici (strain ATCC 7906 / DSM 604 / BCRC 14475 / CIP 104303 / KCTC 5404 / NCIMB 10678 / 9a)</name>
    <name type="common">Clostridium acidurici</name>
    <dbReference type="NCBI Taxonomy" id="1128398"/>
    <lineage>
        <taxon>Bacteria</taxon>
        <taxon>Bacillati</taxon>
        <taxon>Bacillota</taxon>
        <taxon>Tissierellia</taxon>
        <taxon>Tissierellales</taxon>
        <taxon>Gottschalkiaceae</taxon>
        <taxon>Gottschalkia</taxon>
    </lineage>
</organism>
<dbReference type="CDD" id="cd00279">
    <property type="entry name" value="YlxR"/>
    <property type="match status" value="1"/>
</dbReference>
<accession>K0B1K0</accession>
<evidence type="ECO:0000313" key="3">
    <source>
        <dbReference type="Proteomes" id="UP000006094"/>
    </source>
</evidence>
<name>K0B1K0_GOTA9</name>
<dbReference type="OrthoDB" id="9813251at2"/>
<dbReference type="Gene3D" id="3.30.1230.10">
    <property type="entry name" value="YlxR-like"/>
    <property type="match status" value="1"/>
</dbReference>
<evidence type="ECO:0000313" key="2">
    <source>
        <dbReference type="EMBL" id="AFS78566.1"/>
    </source>
</evidence>
<evidence type="ECO:0000259" key="1">
    <source>
        <dbReference type="Pfam" id="PF04296"/>
    </source>
</evidence>
<dbReference type="KEGG" id="cad:Curi_c15570"/>
<sequence length="89" mass="10329">MKKRKIPLRKCVGCNESKPKKELIRVVKNKENEIKVDLTGKVNGRGAYICNDAECFEKARINKRLNRALEIEIPGEIYDQLLEEIKDDK</sequence>
<protein>
    <recommendedName>
        <fullName evidence="1">YlxR domain-containing protein</fullName>
    </recommendedName>
</protein>
<dbReference type="NCBIfam" id="NF047356">
    <property type="entry name" value="RNA_bind_RnpM"/>
    <property type="match status" value="1"/>
</dbReference>
<dbReference type="RefSeq" id="WP_014967702.1">
    <property type="nucleotide sequence ID" value="NC_018664.1"/>
</dbReference>
<dbReference type="PANTHER" id="PTHR34215">
    <property type="entry name" value="BLL0784 PROTEIN"/>
    <property type="match status" value="1"/>
</dbReference>
<proteinExistence type="predicted"/>
<dbReference type="PANTHER" id="PTHR34215:SF1">
    <property type="entry name" value="YLXR DOMAIN-CONTAINING PROTEIN"/>
    <property type="match status" value="1"/>
</dbReference>
<dbReference type="InterPro" id="IPR037465">
    <property type="entry name" value="YlxR"/>
</dbReference>
<keyword evidence="3" id="KW-1185">Reference proteome</keyword>
<dbReference type="SUPFAM" id="SSF64376">
    <property type="entry name" value="YlxR-like"/>
    <property type="match status" value="1"/>
</dbReference>
<dbReference type="eggNOG" id="COG2740">
    <property type="taxonomic scope" value="Bacteria"/>
</dbReference>
<dbReference type="InterPro" id="IPR035931">
    <property type="entry name" value="YlxR-like_sf"/>
</dbReference>
<gene>
    <name evidence="2" type="ordered locus">Curi_c15570</name>
</gene>